<name>A0A1I5VTH6_9FIRM</name>
<protein>
    <submittedName>
        <fullName evidence="2">Phosphorylcholine metabolism protein LicD</fullName>
    </submittedName>
</protein>
<dbReference type="InterPro" id="IPR052942">
    <property type="entry name" value="LPS_cholinephosphotransferase"/>
</dbReference>
<dbReference type="EMBL" id="FOXO01000019">
    <property type="protein sequence ID" value="SFQ10894.1"/>
    <property type="molecule type" value="Genomic_DNA"/>
</dbReference>
<dbReference type="RefSeq" id="WP_074889211.1">
    <property type="nucleotide sequence ID" value="NZ_FOXO01000019.1"/>
</dbReference>
<organism evidence="2 3">
    <name type="scientific">Butyrivibrio proteoclasticus</name>
    <dbReference type="NCBI Taxonomy" id="43305"/>
    <lineage>
        <taxon>Bacteria</taxon>
        <taxon>Bacillati</taxon>
        <taxon>Bacillota</taxon>
        <taxon>Clostridia</taxon>
        <taxon>Lachnospirales</taxon>
        <taxon>Lachnospiraceae</taxon>
        <taxon>Butyrivibrio</taxon>
    </lineage>
</organism>
<evidence type="ECO:0000313" key="2">
    <source>
        <dbReference type="EMBL" id="SFQ10894.1"/>
    </source>
</evidence>
<dbReference type="AlphaFoldDB" id="A0A1I5VTH6"/>
<dbReference type="InterPro" id="IPR007074">
    <property type="entry name" value="LicD/FKTN/FKRP_NTP_transf"/>
</dbReference>
<dbReference type="PANTHER" id="PTHR43404">
    <property type="entry name" value="LIPOPOLYSACCHARIDE CHOLINEPHOSPHOTRANSFERASE LICD"/>
    <property type="match status" value="1"/>
</dbReference>
<dbReference type="GO" id="GO:0009100">
    <property type="term" value="P:glycoprotein metabolic process"/>
    <property type="evidence" value="ECO:0007669"/>
    <property type="project" value="UniProtKB-ARBA"/>
</dbReference>
<reference evidence="3" key="1">
    <citation type="submission" date="2016-10" db="EMBL/GenBank/DDBJ databases">
        <authorList>
            <person name="Varghese N."/>
            <person name="Submissions S."/>
        </authorList>
    </citation>
    <scope>NUCLEOTIDE SEQUENCE [LARGE SCALE GENOMIC DNA]</scope>
    <source>
        <strain evidence="3">P18</strain>
    </source>
</reference>
<evidence type="ECO:0000259" key="1">
    <source>
        <dbReference type="Pfam" id="PF04991"/>
    </source>
</evidence>
<sequence>MHSIDFFRDEVRNGFYIPTAVKQSWACCLDVLAEIDRICTTHDINYYADWGTLLGAVRHGGIIPWDDDIDICMKRDDYIKFRAVADDELPSEYVIHDYERHEDHWLFLSRIVNNAHYGFTEDFLNRHYNFPWLASVDIFVKDYLYDDYQKEKERCQEIMHILVIAENHINKGERKKAIELYKKAEQIMGRVNKNDSNTIGQIFPWILKGQQGEPKACYEPAIRIPFEDTTIPVPSHYHELLSKRYGNYNEIHKGVAGHGYPSFDNQRITFEEATGKKLPAFTFSKDLLKRNCCTNKPTSRKIRRTILFLPIGPKEWKGFKNTYEKESASNDADVFVMPLPLLFKDYFGRITMTDQEIVAASKIYEYPQNLNLLSWADTDIGKLSPDIIYIQNPYDNMNPLLTVPEYFYSGNLQKFAPRIVYIPIAQTADFSDRDEVENIVLKFYVTMPALFHADEVWVQYDNIRLQYAKKLIDFSGDDTKEYWNAKIKTVPDLY</sequence>
<gene>
    <name evidence="2" type="ORF">SAMN04487928_11912</name>
</gene>
<feature type="domain" description="LicD/FKTN/FKRP nucleotidyltransferase" evidence="1">
    <location>
        <begin position="39"/>
        <end position="246"/>
    </location>
</feature>
<dbReference type="Pfam" id="PF04991">
    <property type="entry name" value="LicD"/>
    <property type="match status" value="1"/>
</dbReference>
<dbReference type="PANTHER" id="PTHR43404:SF2">
    <property type="entry name" value="LIPOPOLYSACCHARIDE CHOLINEPHOSPHOTRANSFERASE LICD"/>
    <property type="match status" value="1"/>
</dbReference>
<keyword evidence="3" id="KW-1185">Reference proteome</keyword>
<dbReference type="Proteomes" id="UP000182624">
    <property type="component" value="Unassembled WGS sequence"/>
</dbReference>
<proteinExistence type="predicted"/>
<accession>A0A1I5VTH6</accession>
<evidence type="ECO:0000313" key="3">
    <source>
        <dbReference type="Proteomes" id="UP000182624"/>
    </source>
</evidence>
<dbReference type="OrthoDB" id="9786100at2"/>